<dbReference type="SUPFAM" id="SSF56349">
    <property type="entry name" value="DNA breaking-rejoining enzymes"/>
    <property type="match status" value="1"/>
</dbReference>
<proteinExistence type="inferred from homology"/>
<dbReference type="GO" id="GO:0003677">
    <property type="term" value="F:DNA binding"/>
    <property type="evidence" value="ECO:0007669"/>
    <property type="project" value="InterPro"/>
</dbReference>
<keyword evidence="2" id="KW-0233">DNA recombination</keyword>
<accession>A0A8S5R885</accession>
<dbReference type="GO" id="GO:0006310">
    <property type="term" value="P:DNA recombination"/>
    <property type="evidence" value="ECO:0007669"/>
    <property type="project" value="UniProtKB-KW"/>
</dbReference>
<dbReference type="Gene3D" id="1.10.443.10">
    <property type="entry name" value="Intergrase catalytic core"/>
    <property type="match status" value="1"/>
</dbReference>
<dbReference type="InterPro" id="IPR011010">
    <property type="entry name" value="DNA_brk_join_enz"/>
</dbReference>
<reference evidence="3" key="1">
    <citation type="journal article" date="2021" name="Proc. Natl. Acad. Sci. U.S.A.">
        <title>A Catalog of Tens of Thousands of Viruses from Human Metagenomes Reveals Hidden Associations with Chronic Diseases.</title>
        <authorList>
            <person name="Tisza M.J."/>
            <person name="Buck C.B."/>
        </authorList>
    </citation>
    <scope>NUCLEOTIDE SEQUENCE</scope>
    <source>
        <strain evidence="3">Ct1Uu26</strain>
    </source>
</reference>
<dbReference type="InterPro" id="IPR013762">
    <property type="entry name" value="Integrase-like_cat_sf"/>
</dbReference>
<comment type="similarity">
    <text evidence="1">Belongs to the 'phage' integrase family.</text>
</comment>
<dbReference type="EMBL" id="BK015840">
    <property type="protein sequence ID" value="DAE27567.1"/>
    <property type="molecule type" value="Genomic_DNA"/>
</dbReference>
<dbReference type="GO" id="GO:0015074">
    <property type="term" value="P:DNA integration"/>
    <property type="evidence" value="ECO:0007669"/>
    <property type="project" value="InterPro"/>
</dbReference>
<protein>
    <submittedName>
        <fullName evidence="3">Integrase</fullName>
    </submittedName>
</protein>
<organism evidence="3">
    <name type="scientific">virus sp. ct1Uu26</name>
    <dbReference type="NCBI Taxonomy" id="2826789"/>
    <lineage>
        <taxon>Viruses</taxon>
    </lineage>
</organism>
<evidence type="ECO:0000256" key="1">
    <source>
        <dbReference type="ARBA" id="ARBA00008857"/>
    </source>
</evidence>
<name>A0A8S5R885_9VIRU</name>
<sequence>MEYSAYLDNLEVLRGYSKKKSGKLNHNTKIALITTIRTFFKRCKTCKLKCLEYDIIPLAKQERNEVCYLTREEILAFFEVCKQEKKETIALRNELFFRLAYFTGLRK</sequence>
<evidence type="ECO:0000313" key="3">
    <source>
        <dbReference type="EMBL" id="DAE27567.1"/>
    </source>
</evidence>
<evidence type="ECO:0000256" key="2">
    <source>
        <dbReference type="ARBA" id="ARBA00023172"/>
    </source>
</evidence>